<proteinExistence type="predicted"/>
<dbReference type="KEGG" id="vg:60339534"/>
<dbReference type="GeneID" id="60339534"/>
<keyword evidence="3" id="KW-1185">Reference proteome</keyword>
<dbReference type="EMBL" id="AY048850">
    <property type="protein sequence ID" value="WBE14024.1"/>
    <property type="molecule type" value="Genomic_DNA"/>
</dbReference>
<feature type="region of interest" description="Disordered" evidence="1">
    <location>
        <begin position="1"/>
        <end position="68"/>
    </location>
</feature>
<feature type="compositionally biased region" description="Acidic residues" evidence="1">
    <location>
        <begin position="26"/>
        <end position="60"/>
    </location>
</feature>
<evidence type="ECO:0000313" key="3">
    <source>
        <dbReference type="Proteomes" id="UP000052103"/>
    </source>
</evidence>
<protein>
    <submittedName>
        <fullName evidence="2">Structural protein VP4</fullName>
    </submittedName>
</protein>
<dbReference type="RefSeq" id="YP_010581810.1">
    <property type="nucleotide sequence ID" value="NC_003158.2"/>
</dbReference>
<evidence type="ECO:0000256" key="1">
    <source>
        <dbReference type="SAM" id="MobiDB-lite"/>
    </source>
</evidence>
<name>A0AAE9VMF4_9VIRU</name>
<reference evidence="2 3" key="2">
    <citation type="journal article" date="2012" name="Virology">
        <title>Temperate membrane-containing halophilic archaeal virus SNJ1 has a circular dsDNA genome identical to that of plasmid pHH205.</title>
        <authorList>
            <person name="Zhang Z."/>
            <person name="Liu Y."/>
            <person name="Wang S."/>
            <person name="Yang D."/>
            <person name="Cheng Y."/>
            <person name="Hu J."/>
            <person name="Chen J."/>
            <person name="Mei Y."/>
            <person name="Shen P."/>
            <person name="Bamford D.H."/>
            <person name="Chen X."/>
        </authorList>
    </citation>
    <scope>NUCLEOTIDE SEQUENCE [LARGE SCALE GENOMIC DNA]</scope>
</reference>
<feature type="compositionally biased region" description="Acidic residues" evidence="1">
    <location>
        <begin position="1"/>
        <end position="19"/>
    </location>
</feature>
<accession>A0AAE9VMF4</accession>
<dbReference type="Proteomes" id="UP000052103">
    <property type="component" value="Segment"/>
</dbReference>
<sequence>MSEETDTVNEDLETAEDTDESKPEIDDGATVDVDLEAVDEDLENDDETTDEDAPSSDENDAASAVMGEGETMGDYYVKGLCSVSNAVIENHGGEPISESVARDLDLDSAMDEFIRSKGGTEDLPPGQALAIGTTMFAMAVLATNPQIVNGLLEVLE</sequence>
<organism evidence="2 3">
    <name type="scientific">Saline Natrinema sp. J7-1 virus 1</name>
    <dbReference type="NCBI Taxonomy" id="2847285"/>
    <lineage>
        <taxon>Viruses</taxon>
        <taxon>Singelaviria</taxon>
        <taxon>Helvetiavirae</taxon>
        <taxon>Dividoviricota</taxon>
        <taxon>Laserviricetes</taxon>
        <taxon>Halopanivirales</taxon>
        <taxon>Simuloviridae</taxon>
        <taxon>Yingchengvirus</taxon>
        <taxon>Yingchengvirus sinense</taxon>
        <taxon>Yingchengvirus SNJ1</taxon>
    </lineage>
</organism>
<reference evidence="2 3" key="1">
    <citation type="journal article" date="2003" name="FEMS Microbiol. Lett.">
        <title>Characterization of a novel plasmid from extremely halophilic Archaea: nucleotide sequence and function analysis.</title>
        <authorList>
            <person name="Ye X."/>
            <person name="Ou J."/>
            <person name="Ni L."/>
            <person name="Shi W."/>
            <person name="Shen P."/>
        </authorList>
    </citation>
    <scope>NUCLEOTIDE SEQUENCE [LARGE SCALE GENOMIC DNA]</scope>
</reference>
<evidence type="ECO:0000313" key="2">
    <source>
        <dbReference type="EMBL" id="WBE14024.1"/>
    </source>
</evidence>